<dbReference type="SUPFAM" id="SSF50249">
    <property type="entry name" value="Nucleic acid-binding proteins"/>
    <property type="match status" value="1"/>
</dbReference>
<dbReference type="FunFam" id="4.10.950.10:FF:000001">
    <property type="entry name" value="50S ribosomal protein L2"/>
    <property type="match status" value="1"/>
</dbReference>
<comment type="similarity">
    <text evidence="1">Belongs to the universal ribosomal protein uL2 family.</text>
</comment>
<dbReference type="PIRSF" id="PIRSF002158">
    <property type="entry name" value="Ribosomal_L2"/>
    <property type="match status" value="1"/>
</dbReference>
<evidence type="ECO:0000259" key="10">
    <source>
        <dbReference type="SMART" id="SM01383"/>
    </source>
</evidence>
<evidence type="ECO:0000256" key="2">
    <source>
        <dbReference type="ARBA" id="ARBA00022730"/>
    </source>
</evidence>
<feature type="non-terminal residue" evidence="11">
    <location>
        <position position="1"/>
    </location>
</feature>
<proteinExistence type="inferred from homology"/>
<protein>
    <recommendedName>
        <fullName evidence="6">Large ribosomal subunit protein uL2</fullName>
    </recommendedName>
    <alternativeName>
        <fullName evidence="7">50S ribosomal protein L2</fullName>
    </alternativeName>
</protein>
<dbReference type="InterPro" id="IPR005880">
    <property type="entry name" value="Ribosomal_uL2_bac/org-type"/>
</dbReference>
<reference evidence="11 12" key="1">
    <citation type="submission" date="2019-03" db="EMBL/GenBank/DDBJ databases">
        <title>Lake Tanganyika Metagenome-Assembled Genomes (MAGs).</title>
        <authorList>
            <person name="Tran P."/>
        </authorList>
    </citation>
    <scope>NUCLEOTIDE SEQUENCE [LARGE SCALE GENOMIC DNA]</scope>
    <source>
        <strain evidence="11">K_DeepCast_65m_m2_236</strain>
    </source>
</reference>
<name>A0A937X8L4_9BACT</name>
<evidence type="ECO:0000313" key="12">
    <source>
        <dbReference type="Proteomes" id="UP000703893"/>
    </source>
</evidence>
<keyword evidence="5" id="KW-0687">Ribonucleoprotein</keyword>
<keyword evidence="2" id="KW-0699">rRNA-binding</keyword>
<dbReference type="InterPro" id="IPR012340">
    <property type="entry name" value="NA-bd_OB-fold"/>
</dbReference>
<dbReference type="InterPro" id="IPR002171">
    <property type="entry name" value="Ribosomal_uL2"/>
</dbReference>
<dbReference type="PROSITE" id="PS00467">
    <property type="entry name" value="RIBOSOMAL_L2"/>
    <property type="match status" value="1"/>
</dbReference>
<dbReference type="Pfam" id="PF00181">
    <property type="entry name" value="Ribosomal_L2_N"/>
    <property type="match status" value="1"/>
</dbReference>
<evidence type="ECO:0000259" key="9">
    <source>
        <dbReference type="SMART" id="SM01382"/>
    </source>
</evidence>
<dbReference type="HAMAP" id="MF_01320_B">
    <property type="entry name" value="Ribosomal_uL2_B"/>
    <property type="match status" value="1"/>
</dbReference>
<dbReference type="GO" id="GO:0003735">
    <property type="term" value="F:structural constituent of ribosome"/>
    <property type="evidence" value="ECO:0007669"/>
    <property type="project" value="InterPro"/>
</dbReference>
<dbReference type="Pfam" id="PF03947">
    <property type="entry name" value="Ribosomal_L2_C"/>
    <property type="match status" value="1"/>
</dbReference>
<dbReference type="Gene3D" id="2.30.30.30">
    <property type="match status" value="1"/>
</dbReference>
<dbReference type="InterPro" id="IPR014726">
    <property type="entry name" value="Ribosomal_uL2_dom3"/>
</dbReference>
<dbReference type="NCBIfam" id="TIGR01171">
    <property type="entry name" value="rplB_bact"/>
    <property type="match status" value="1"/>
</dbReference>
<evidence type="ECO:0000256" key="7">
    <source>
        <dbReference type="ARBA" id="ARBA00035459"/>
    </source>
</evidence>
<accession>A0A937X8L4</accession>
<dbReference type="InterPro" id="IPR022671">
    <property type="entry name" value="Ribosomal_uL2_CS"/>
</dbReference>
<dbReference type="PANTHER" id="PTHR13691:SF5">
    <property type="entry name" value="LARGE RIBOSOMAL SUBUNIT PROTEIN UL2M"/>
    <property type="match status" value="1"/>
</dbReference>
<evidence type="ECO:0000256" key="1">
    <source>
        <dbReference type="ARBA" id="ARBA00005636"/>
    </source>
</evidence>
<dbReference type="GO" id="GO:0002181">
    <property type="term" value="P:cytoplasmic translation"/>
    <property type="evidence" value="ECO:0007669"/>
    <property type="project" value="TreeGrafter"/>
</dbReference>
<evidence type="ECO:0000256" key="3">
    <source>
        <dbReference type="ARBA" id="ARBA00022884"/>
    </source>
</evidence>
<keyword evidence="3" id="KW-0694">RNA-binding</keyword>
<evidence type="ECO:0000256" key="8">
    <source>
        <dbReference type="SAM" id="MobiDB-lite"/>
    </source>
</evidence>
<dbReference type="InterPro" id="IPR022669">
    <property type="entry name" value="Ribosomal_uL2_C"/>
</dbReference>
<dbReference type="Proteomes" id="UP000703893">
    <property type="component" value="Unassembled WGS sequence"/>
</dbReference>
<evidence type="ECO:0000256" key="4">
    <source>
        <dbReference type="ARBA" id="ARBA00022980"/>
    </source>
</evidence>
<dbReference type="GO" id="GO:0019843">
    <property type="term" value="F:rRNA binding"/>
    <property type="evidence" value="ECO:0007669"/>
    <property type="project" value="UniProtKB-KW"/>
</dbReference>
<sequence>TPMHRTAGRNNQGKLTARFRGGGHKRAYRIIDFKRDKDGIPAKVATIEYDPNRSARIALLFYADGEKRYIIAPLGLEIGQTLMSGVDAEPRVGNAMPLKVVPLGSAVHNIELKRGRGGQLCRSAGAGAQIMAKEGEYVTIKLPSGEMRMVHQECRATIGQVGNIDLKNMAVGKAGRKRWLGKKPHNRGVVMNACDHPHGGGEGRSPIGGKPQTPWGKPAMGYKTRRGARPSDKFIVKRRGK</sequence>
<dbReference type="SMART" id="SM01382">
    <property type="entry name" value="Ribosomal_L2_C"/>
    <property type="match status" value="1"/>
</dbReference>
<dbReference type="FunFam" id="2.30.30.30:FF:000001">
    <property type="entry name" value="50S ribosomal protein L2"/>
    <property type="match status" value="1"/>
</dbReference>
<dbReference type="AlphaFoldDB" id="A0A937X8L4"/>
<keyword evidence="4 11" id="KW-0689">Ribosomal protein</keyword>
<dbReference type="Gene3D" id="4.10.950.10">
    <property type="entry name" value="Ribosomal protein L2, domain 3"/>
    <property type="match status" value="1"/>
</dbReference>
<evidence type="ECO:0000256" key="6">
    <source>
        <dbReference type="ARBA" id="ARBA00035242"/>
    </source>
</evidence>
<dbReference type="Gene3D" id="2.40.50.140">
    <property type="entry name" value="Nucleic acid-binding proteins"/>
    <property type="match status" value="1"/>
</dbReference>
<dbReference type="PANTHER" id="PTHR13691">
    <property type="entry name" value="RIBOSOMAL PROTEIN L2"/>
    <property type="match status" value="1"/>
</dbReference>
<dbReference type="GO" id="GO:0015934">
    <property type="term" value="C:large ribosomal subunit"/>
    <property type="evidence" value="ECO:0007669"/>
    <property type="project" value="InterPro"/>
</dbReference>
<comment type="caution">
    <text evidence="11">The sequence shown here is derived from an EMBL/GenBank/DDBJ whole genome shotgun (WGS) entry which is preliminary data.</text>
</comment>
<organism evidence="11 12">
    <name type="scientific">Candidatus Tanganyikabacteria bacterium</name>
    <dbReference type="NCBI Taxonomy" id="2961651"/>
    <lineage>
        <taxon>Bacteria</taxon>
        <taxon>Bacillati</taxon>
        <taxon>Candidatus Sericytochromatia</taxon>
        <taxon>Candidatus Tanganyikabacteria</taxon>
    </lineage>
</organism>
<dbReference type="InterPro" id="IPR014722">
    <property type="entry name" value="Rib_uL2_dom2"/>
</dbReference>
<feature type="domain" description="Large ribosomal subunit protein uL2 C-terminal" evidence="9">
    <location>
        <begin position="90"/>
        <end position="218"/>
    </location>
</feature>
<dbReference type="InterPro" id="IPR008991">
    <property type="entry name" value="Translation_prot_SH3-like_sf"/>
</dbReference>
<gene>
    <name evidence="11" type="primary">rplB</name>
    <name evidence="11" type="ORF">FJZ00_14545</name>
</gene>
<evidence type="ECO:0000313" key="11">
    <source>
        <dbReference type="EMBL" id="MBM3276370.1"/>
    </source>
</evidence>
<dbReference type="InterPro" id="IPR022666">
    <property type="entry name" value="Ribosomal_uL2_RNA-bd_dom"/>
</dbReference>
<dbReference type="EMBL" id="VGJX01000993">
    <property type="protein sequence ID" value="MBM3276370.1"/>
    <property type="molecule type" value="Genomic_DNA"/>
</dbReference>
<evidence type="ECO:0000256" key="5">
    <source>
        <dbReference type="ARBA" id="ARBA00023274"/>
    </source>
</evidence>
<feature type="region of interest" description="Disordered" evidence="8">
    <location>
        <begin position="197"/>
        <end position="241"/>
    </location>
</feature>
<dbReference type="SMART" id="SM01383">
    <property type="entry name" value="Ribosomal_L2"/>
    <property type="match status" value="1"/>
</dbReference>
<dbReference type="GO" id="GO:0016740">
    <property type="term" value="F:transferase activity"/>
    <property type="evidence" value="ECO:0007669"/>
    <property type="project" value="InterPro"/>
</dbReference>
<feature type="domain" description="Large ribosomal subunit protein uL2 RNA-binding" evidence="10">
    <location>
        <begin position="8"/>
        <end position="84"/>
    </location>
</feature>
<dbReference type="SUPFAM" id="SSF50104">
    <property type="entry name" value="Translation proteins SH3-like domain"/>
    <property type="match status" value="1"/>
</dbReference>